<proteinExistence type="predicted"/>
<feature type="non-terminal residue" evidence="2">
    <location>
        <position position="615"/>
    </location>
</feature>
<protein>
    <submittedName>
        <fullName evidence="2">Heterokaryon incompatibility protein-domain-containing protein</fullName>
    </submittedName>
</protein>
<feature type="non-terminal residue" evidence="2">
    <location>
        <position position="1"/>
    </location>
</feature>
<dbReference type="PANTHER" id="PTHR33112:SF16">
    <property type="entry name" value="HETEROKARYON INCOMPATIBILITY DOMAIN-CONTAINING PROTEIN"/>
    <property type="match status" value="1"/>
</dbReference>
<keyword evidence="3" id="KW-1185">Reference proteome</keyword>
<dbReference type="PANTHER" id="PTHR33112">
    <property type="entry name" value="DOMAIN PROTEIN, PUTATIVE-RELATED"/>
    <property type="match status" value="1"/>
</dbReference>
<organism evidence="2 3">
    <name type="scientific">Plectosphaerella plurivora</name>
    <dbReference type="NCBI Taxonomy" id="936078"/>
    <lineage>
        <taxon>Eukaryota</taxon>
        <taxon>Fungi</taxon>
        <taxon>Dikarya</taxon>
        <taxon>Ascomycota</taxon>
        <taxon>Pezizomycotina</taxon>
        <taxon>Sordariomycetes</taxon>
        <taxon>Hypocreomycetidae</taxon>
        <taxon>Glomerellales</taxon>
        <taxon>Plectosphaerellaceae</taxon>
        <taxon>Plectosphaerella</taxon>
    </lineage>
</organism>
<dbReference type="AlphaFoldDB" id="A0A9P8V8B7"/>
<accession>A0A9P8V8B7</accession>
<evidence type="ECO:0000313" key="3">
    <source>
        <dbReference type="Proteomes" id="UP000770015"/>
    </source>
</evidence>
<evidence type="ECO:0000259" key="1">
    <source>
        <dbReference type="Pfam" id="PF06985"/>
    </source>
</evidence>
<reference evidence="2" key="1">
    <citation type="journal article" date="2021" name="Nat. Commun.">
        <title>Genetic determinants of endophytism in the Arabidopsis root mycobiome.</title>
        <authorList>
            <person name="Mesny F."/>
            <person name="Miyauchi S."/>
            <person name="Thiergart T."/>
            <person name="Pickel B."/>
            <person name="Atanasova L."/>
            <person name="Karlsson M."/>
            <person name="Huettel B."/>
            <person name="Barry K.W."/>
            <person name="Haridas S."/>
            <person name="Chen C."/>
            <person name="Bauer D."/>
            <person name="Andreopoulos W."/>
            <person name="Pangilinan J."/>
            <person name="LaButti K."/>
            <person name="Riley R."/>
            <person name="Lipzen A."/>
            <person name="Clum A."/>
            <person name="Drula E."/>
            <person name="Henrissat B."/>
            <person name="Kohler A."/>
            <person name="Grigoriev I.V."/>
            <person name="Martin F.M."/>
            <person name="Hacquard S."/>
        </authorList>
    </citation>
    <scope>NUCLEOTIDE SEQUENCE</scope>
    <source>
        <strain evidence="2">MPI-SDFR-AT-0117</strain>
    </source>
</reference>
<dbReference type="EMBL" id="JAGSXJ010000017">
    <property type="protein sequence ID" value="KAH6683593.1"/>
    <property type="molecule type" value="Genomic_DNA"/>
</dbReference>
<evidence type="ECO:0000313" key="2">
    <source>
        <dbReference type="EMBL" id="KAH6683593.1"/>
    </source>
</evidence>
<sequence>TRLWLGPRADTPFTEDPSLVAGLVDYSDDSSRASWPTLAWTRAHRLHDIKTLCDGCAALDVTALVEGAPPTKMLDDFKDIEKNAGRCRLCALMAQTYRGVEGVHYRQNFVYKMNNRDIGEGPVMVYKTEGHLEFGVLMPGDWPDSQQGSSLFPWEFGRFAIEVPVETEQAVADTSAEARALVLRRELQRTSSEAGWCSSCAPNRVASTSHGPSAATHVANPLLPYRVVEILGSPETLDGLTKLRLKTSEPNQAEHAAYATLSHRWGGVSTLKTTKETLPDRTLGFLLSEMPRTFQDAVLVASALGFRYVWIDSLCIVQDDEVEWREQSAVMGAIYMNASLTIAAHSAAQCNEGFLWRSQVPSCLRIPSIPAAFSLSLPFLESSQLRRRFFESEIAKRAWVLQELTLSRRILHFVEDHVFWECEHACGVPARKPPEGDGMDSSLEGLNLLPAATSAAIFRTATSTLSIHSAWLGLVQRYSEYHMTQKGDKLVAVSGIANVLRQAYRNMSSGHWELGHDDYHCGIFAGDVPRSLLWFNNSERFGNEIERHLERAPTWSWASVDCVLSFPALALDTDGDEDEAEPLVMLRFRSCRHRSNVGLPGRGPSCQLVVEAPLF</sequence>
<feature type="domain" description="Heterokaryon incompatibility" evidence="1">
    <location>
        <begin position="258"/>
        <end position="403"/>
    </location>
</feature>
<comment type="caution">
    <text evidence="2">The sequence shown here is derived from an EMBL/GenBank/DDBJ whole genome shotgun (WGS) entry which is preliminary data.</text>
</comment>
<name>A0A9P8V8B7_9PEZI</name>
<dbReference type="Proteomes" id="UP000770015">
    <property type="component" value="Unassembled WGS sequence"/>
</dbReference>
<dbReference type="OrthoDB" id="5125733at2759"/>
<dbReference type="Pfam" id="PF06985">
    <property type="entry name" value="HET"/>
    <property type="match status" value="1"/>
</dbReference>
<dbReference type="InterPro" id="IPR010730">
    <property type="entry name" value="HET"/>
</dbReference>
<gene>
    <name evidence="2" type="ORF">F5X68DRAFT_115225</name>
</gene>